<dbReference type="Gene3D" id="3.90.700.10">
    <property type="entry name" value="Succinate dehydrogenase/fumarate reductase flavoprotein, catalytic domain"/>
    <property type="match status" value="1"/>
</dbReference>
<sequence length="565" mass="59313">MTQPTPSASGTADGTLPVDAPLVVDSAEAVAWNETVDLLVVGFGAAGASAAIHARQAGANVGIVERFEGGGATIKSGGIVYLGGGTRQQKAAGYDDTVEAMYRYLQMETGDAVGKATLHQFCEDSLGLHAWLESLGAKFDSSAPPPKTSYPRDGIYLYYSGNEGVPAFAAQALPAPRGHRMHGSGVATGKHLFTMLRRRVEELKIPVLTQSAVRRLVQDRSGSVIGAEVFRLDPGSPAGQRHLKLMRKAEKVHDFAPAWADRLRAQALAIELADARPLRIRATGGVLLSAGGFIFNREMVQKHAPKYLRNMRLGATGCDGSGIRLGLSAGGSAARLEKGSAWRFINPPTALPRGIVVGANGERFCNEQVYGARLGVEMCEQGDGSAWLILDAKLRRAALKEAAFGKLWMFQSGPALILMLSSPKAKTLAELAGKIGVPAAALERSVQANNASAAGNQPDAFGKSPDMRAALDQGPYYALDISAGNKIFPCPSITLGGLRVEEGSNRVLDAGGQPIKGLYAAGRTAVGVASNFYVSGLSIADCLWSGRRAALHAIQKTSDAAARAA</sequence>
<evidence type="ECO:0000313" key="7">
    <source>
        <dbReference type="Proteomes" id="UP000238220"/>
    </source>
</evidence>
<dbReference type="NCBIfam" id="NF005511">
    <property type="entry name" value="PRK07121.1-4"/>
    <property type="match status" value="1"/>
</dbReference>
<evidence type="ECO:0000256" key="2">
    <source>
        <dbReference type="ARBA" id="ARBA00022630"/>
    </source>
</evidence>
<dbReference type="InterPro" id="IPR050315">
    <property type="entry name" value="FAD-oxidoreductase_2"/>
</dbReference>
<evidence type="ECO:0000256" key="1">
    <source>
        <dbReference type="ARBA" id="ARBA00001974"/>
    </source>
</evidence>
<dbReference type="Pfam" id="PF00890">
    <property type="entry name" value="FAD_binding_2"/>
    <property type="match status" value="1"/>
</dbReference>
<accession>A0A2S5TGQ4</accession>
<reference evidence="6 7" key="1">
    <citation type="submission" date="2018-02" db="EMBL/GenBank/DDBJ databases">
        <title>Genome sequencing of Solimonas sp. HR-BB.</title>
        <authorList>
            <person name="Lee Y."/>
            <person name="Jeon C.O."/>
        </authorList>
    </citation>
    <scope>NUCLEOTIDE SEQUENCE [LARGE SCALE GENOMIC DNA]</scope>
    <source>
        <strain evidence="6 7">HR-BB</strain>
    </source>
</reference>
<dbReference type="InterPro" id="IPR003953">
    <property type="entry name" value="FAD-dep_OxRdtase_2_FAD-bd"/>
</dbReference>
<comment type="caution">
    <text evidence="6">The sequence shown here is derived from an EMBL/GenBank/DDBJ whole genome shotgun (WGS) entry which is preliminary data.</text>
</comment>
<evidence type="ECO:0000256" key="4">
    <source>
        <dbReference type="ARBA" id="ARBA00023002"/>
    </source>
</evidence>
<dbReference type="InterPro" id="IPR036188">
    <property type="entry name" value="FAD/NAD-bd_sf"/>
</dbReference>
<dbReference type="Gene3D" id="3.50.50.60">
    <property type="entry name" value="FAD/NAD(P)-binding domain"/>
    <property type="match status" value="3"/>
</dbReference>
<dbReference type="PANTHER" id="PTHR43400:SF10">
    <property type="entry name" value="3-OXOSTEROID 1-DEHYDROGENASE"/>
    <property type="match status" value="1"/>
</dbReference>
<keyword evidence="7" id="KW-1185">Reference proteome</keyword>
<dbReference type="GO" id="GO:0016491">
    <property type="term" value="F:oxidoreductase activity"/>
    <property type="evidence" value="ECO:0007669"/>
    <property type="project" value="UniProtKB-KW"/>
</dbReference>
<keyword evidence="2" id="KW-0285">Flavoprotein</keyword>
<dbReference type="SUPFAM" id="SSF56425">
    <property type="entry name" value="Succinate dehydrogenase/fumarate reductase flavoprotein, catalytic domain"/>
    <property type="match status" value="1"/>
</dbReference>
<comment type="cofactor">
    <cofactor evidence="1">
        <name>FAD</name>
        <dbReference type="ChEBI" id="CHEBI:57692"/>
    </cofactor>
</comment>
<evidence type="ECO:0000259" key="5">
    <source>
        <dbReference type="Pfam" id="PF00890"/>
    </source>
</evidence>
<dbReference type="SUPFAM" id="SSF51905">
    <property type="entry name" value="FAD/NAD(P)-binding domain"/>
    <property type="match status" value="1"/>
</dbReference>
<dbReference type="EMBL" id="PSNW01000004">
    <property type="protein sequence ID" value="PPE74151.1"/>
    <property type="molecule type" value="Genomic_DNA"/>
</dbReference>
<name>A0A2S5TGQ4_9GAMM</name>
<dbReference type="AlphaFoldDB" id="A0A2S5TGQ4"/>
<dbReference type="RefSeq" id="WP_104230039.1">
    <property type="nucleotide sequence ID" value="NZ_PSNW01000004.1"/>
</dbReference>
<dbReference type="InterPro" id="IPR027477">
    <property type="entry name" value="Succ_DH/fumarate_Rdtase_cat_sf"/>
</dbReference>
<evidence type="ECO:0000256" key="3">
    <source>
        <dbReference type="ARBA" id="ARBA00022827"/>
    </source>
</evidence>
<dbReference type="Proteomes" id="UP000238220">
    <property type="component" value="Unassembled WGS sequence"/>
</dbReference>
<evidence type="ECO:0000313" key="6">
    <source>
        <dbReference type="EMBL" id="PPE74151.1"/>
    </source>
</evidence>
<gene>
    <name evidence="6" type="ORF">C3942_08935</name>
</gene>
<feature type="domain" description="FAD-dependent oxidoreductase 2 FAD-binding" evidence="5">
    <location>
        <begin position="37"/>
        <end position="531"/>
    </location>
</feature>
<protein>
    <submittedName>
        <fullName evidence="6">Delta 4, 5-alpha steroid dehydrogenase</fullName>
    </submittedName>
</protein>
<dbReference type="GO" id="GO:0008202">
    <property type="term" value="P:steroid metabolic process"/>
    <property type="evidence" value="ECO:0007669"/>
    <property type="project" value="UniProtKB-ARBA"/>
</dbReference>
<proteinExistence type="predicted"/>
<dbReference type="PANTHER" id="PTHR43400">
    <property type="entry name" value="FUMARATE REDUCTASE"/>
    <property type="match status" value="1"/>
</dbReference>
<keyword evidence="4" id="KW-0560">Oxidoreductase</keyword>
<organism evidence="6 7">
    <name type="scientific">Solimonas fluminis</name>
    <dbReference type="NCBI Taxonomy" id="2086571"/>
    <lineage>
        <taxon>Bacteria</taxon>
        <taxon>Pseudomonadati</taxon>
        <taxon>Pseudomonadota</taxon>
        <taxon>Gammaproteobacteria</taxon>
        <taxon>Nevskiales</taxon>
        <taxon>Nevskiaceae</taxon>
        <taxon>Solimonas</taxon>
    </lineage>
</organism>
<keyword evidence="3" id="KW-0274">FAD</keyword>
<dbReference type="OrthoDB" id="337830at2"/>